<dbReference type="Proteomes" id="UP001500166">
    <property type="component" value="Unassembled WGS sequence"/>
</dbReference>
<gene>
    <name evidence="1" type="ORF">GCM10009824_09720</name>
</gene>
<evidence type="ECO:0000313" key="1">
    <source>
        <dbReference type="EMBL" id="GAA2113180.1"/>
    </source>
</evidence>
<reference evidence="1 2" key="1">
    <citation type="journal article" date="2019" name="Int. J. Syst. Evol. Microbiol.">
        <title>The Global Catalogue of Microorganisms (GCM) 10K type strain sequencing project: providing services to taxonomists for standard genome sequencing and annotation.</title>
        <authorList>
            <consortium name="The Broad Institute Genomics Platform"/>
            <consortium name="The Broad Institute Genome Sequencing Center for Infectious Disease"/>
            <person name="Wu L."/>
            <person name="Ma J."/>
        </authorList>
    </citation>
    <scope>NUCLEOTIDE SEQUENCE [LARGE SCALE GENOMIC DNA]</scope>
    <source>
        <strain evidence="1 2">JCM 15914</strain>
    </source>
</reference>
<dbReference type="EMBL" id="BAAAQA010000008">
    <property type="protein sequence ID" value="GAA2113180.1"/>
    <property type="molecule type" value="Genomic_DNA"/>
</dbReference>
<dbReference type="RefSeq" id="WP_344223889.1">
    <property type="nucleotide sequence ID" value="NZ_BAAAQA010000008.1"/>
</dbReference>
<name>A0ABN2XL21_9MICC</name>
<keyword evidence="2" id="KW-1185">Reference proteome</keyword>
<comment type="caution">
    <text evidence="1">The sequence shown here is derived from an EMBL/GenBank/DDBJ whole genome shotgun (WGS) entry which is preliminary data.</text>
</comment>
<accession>A0ABN2XL21</accession>
<organism evidence="1 2">
    <name type="scientific">Kocuria atrinae</name>
    <dbReference type="NCBI Taxonomy" id="592377"/>
    <lineage>
        <taxon>Bacteria</taxon>
        <taxon>Bacillati</taxon>
        <taxon>Actinomycetota</taxon>
        <taxon>Actinomycetes</taxon>
        <taxon>Micrococcales</taxon>
        <taxon>Micrococcaceae</taxon>
        <taxon>Kocuria</taxon>
    </lineage>
</organism>
<sequence>MNQFVVIVEGDFRSSNLNYKVRRSNPLSHEEAQALFDRVVRGEEEDLLKPKKDSLLVRTAENQVCRFWTSMTRSESMDRITLAEVISQ</sequence>
<proteinExistence type="predicted"/>
<evidence type="ECO:0000313" key="2">
    <source>
        <dbReference type="Proteomes" id="UP001500166"/>
    </source>
</evidence>
<protein>
    <submittedName>
        <fullName evidence="1">Uncharacterized protein</fullName>
    </submittedName>
</protein>